<feature type="transmembrane region" description="Helical" evidence="5">
    <location>
        <begin position="110"/>
        <end position="128"/>
    </location>
</feature>
<comment type="caution">
    <text evidence="7">The sequence shown here is derived from an EMBL/GenBank/DDBJ whole genome shotgun (WGS) entry which is preliminary data.</text>
</comment>
<sequence>MSSSIISLLTLAGKQITIYLGTFTLVVGVIGGLLNVIVFLSLKTFRESSSAFYLTIMSIVNIGQLPTGLLSRIMISGFGIDWTLASLFYCKFRYYCFNICAEMSMTSRRLVLIFVLIWIIHNIPYLIYFDHVISITTGQVTCTNTNNIFQQYIIYGITLIIGKLLPISITFVFGLLAYHNVQQLSYRTAPLVRRELDKQLTVMILVLIVFAFFTNIPNTIAYILLAMPGLTQDPVVSAQIQFANLVTTYLVYIYFACYNNIICFTVNYIGTTHQCILYFAQLNQGQLRVAPTTVNASVYSFGNSNNKSVTYFKRTNETVYDIWNTTAGTDSVYAVSGTSIGTYYPGQSAQTAFDGDLTDGPCNHGSCDYTNGALACGTKAGFYITINGAPKVLAAFDVISHTGSWSRVRDPMMITIEGSNLNGSALTLGSSWTLIYNGSAGLITDPGRAAWGTLQLISNPSIAFASYRLLVTSKQGYDSCASCSEIMFIMV</sequence>
<evidence type="ECO:0000313" key="8">
    <source>
        <dbReference type="Proteomes" id="UP000663868"/>
    </source>
</evidence>
<dbReference type="PROSITE" id="PS50262">
    <property type="entry name" value="G_PROTEIN_RECEP_F1_2"/>
    <property type="match status" value="1"/>
</dbReference>
<evidence type="ECO:0000256" key="2">
    <source>
        <dbReference type="ARBA" id="ARBA00022692"/>
    </source>
</evidence>
<evidence type="ECO:0000259" key="6">
    <source>
        <dbReference type="PROSITE" id="PS50262"/>
    </source>
</evidence>
<dbReference type="SUPFAM" id="SSF81321">
    <property type="entry name" value="Family A G protein-coupled receptor-like"/>
    <property type="match status" value="1"/>
</dbReference>
<evidence type="ECO:0000313" key="7">
    <source>
        <dbReference type="EMBL" id="CAF4149261.1"/>
    </source>
</evidence>
<protein>
    <recommendedName>
        <fullName evidence="6">G-protein coupled receptors family 1 profile domain-containing protein</fullName>
    </recommendedName>
</protein>
<keyword evidence="4 5" id="KW-0472">Membrane</keyword>
<dbReference type="AlphaFoldDB" id="A0A819XXG3"/>
<accession>A0A819XXG3</accession>
<keyword evidence="2 5" id="KW-0812">Transmembrane</keyword>
<dbReference type="GO" id="GO:0016020">
    <property type="term" value="C:membrane"/>
    <property type="evidence" value="ECO:0007669"/>
    <property type="project" value="UniProtKB-SubCell"/>
</dbReference>
<feature type="transmembrane region" description="Helical" evidence="5">
    <location>
        <begin position="200"/>
        <end position="225"/>
    </location>
</feature>
<feature type="transmembrane region" description="Helical" evidence="5">
    <location>
        <begin position="153"/>
        <end position="179"/>
    </location>
</feature>
<gene>
    <name evidence="7" type="ORF">KXQ929_LOCUS37163</name>
</gene>
<reference evidence="7" key="1">
    <citation type="submission" date="2021-02" db="EMBL/GenBank/DDBJ databases">
        <authorList>
            <person name="Nowell W R."/>
        </authorList>
    </citation>
    <scope>NUCLEOTIDE SEQUENCE</scope>
</reference>
<evidence type="ECO:0000256" key="4">
    <source>
        <dbReference type="ARBA" id="ARBA00023136"/>
    </source>
</evidence>
<evidence type="ECO:0000256" key="1">
    <source>
        <dbReference type="ARBA" id="ARBA00004370"/>
    </source>
</evidence>
<name>A0A819XXG3_9BILA</name>
<dbReference type="EMBL" id="CAJOBB010006051">
    <property type="protein sequence ID" value="CAF4149261.1"/>
    <property type="molecule type" value="Genomic_DNA"/>
</dbReference>
<organism evidence="7 8">
    <name type="scientific">Adineta steineri</name>
    <dbReference type="NCBI Taxonomy" id="433720"/>
    <lineage>
        <taxon>Eukaryota</taxon>
        <taxon>Metazoa</taxon>
        <taxon>Spiralia</taxon>
        <taxon>Gnathifera</taxon>
        <taxon>Rotifera</taxon>
        <taxon>Eurotatoria</taxon>
        <taxon>Bdelloidea</taxon>
        <taxon>Adinetida</taxon>
        <taxon>Adinetidae</taxon>
        <taxon>Adineta</taxon>
    </lineage>
</organism>
<feature type="transmembrane region" description="Helical" evidence="5">
    <location>
        <begin position="73"/>
        <end position="90"/>
    </location>
</feature>
<dbReference type="Gene3D" id="1.20.1070.10">
    <property type="entry name" value="Rhodopsin 7-helix transmembrane proteins"/>
    <property type="match status" value="1"/>
</dbReference>
<evidence type="ECO:0000256" key="5">
    <source>
        <dbReference type="SAM" id="Phobius"/>
    </source>
</evidence>
<keyword evidence="3 5" id="KW-1133">Transmembrane helix</keyword>
<feature type="transmembrane region" description="Helical" evidence="5">
    <location>
        <begin position="245"/>
        <end position="269"/>
    </location>
</feature>
<evidence type="ECO:0000256" key="3">
    <source>
        <dbReference type="ARBA" id="ARBA00022989"/>
    </source>
</evidence>
<dbReference type="InterPro" id="IPR017452">
    <property type="entry name" value="GPCR_Rhodpsn_7TM"/>
</dbReference>
<feature type="transmembrane region" description="Helical" evidence="5">
    <location>
        <begin position="51"/>
        <end position="67"/>
    </location>
</feature>
<comment type="subcellular location">
    <subcellularLocation>
        <location evidence="1">Membrane</location>
    </subcellularLocation>
</comment>
<proteinExistence type="predicted"/>
<dbReference type="Proteomes" id="UP000663868">
    <property type="component" value="Unassembled WGS sequence"/>
</dbReference>
<feature type="domain" description="G-protein coupled receptors family 1 profile" evidence="6">
    <location>
        <begin position="1"/>
        <end position="252"/>
    </location>
</feature>
<feature type="transmembrane region" description="Helical" evidence="5">
    <location>
        <begin position="16"/>
        <end position="39"/>
    </location>
</feature>